<evidence type="ECO:0000256" key="10">
    <source>
        <dbReference type="NCBIfam" id="TIGR00215"/>
    </source>
</evidence>
<dbReference type="GO" id="GO:0008915">
    <property type="term" value="F:lipid-A-disaccharide synthase activity"/>
    <property type="evidence" value="ECO:0007669"/>
    <property type="project" value="UniProtKB-UniRule"/>
</dbReference>
<dbReference type="PANTHER" id="PTHR30372:SF4">
    <property type="entry name" value="LIPID-A-DISACCHARIDE SYNTHASE, MITOCHONDRIAL-RELATED"/>
    <property type="match status" value="1"/>
</dbReference>
<evidence type="ECO:0000313" key="11">
    <source>
        <dbReference type="EMBL" id="ADE53859.1"/>
    </source>
</evidence>
<dbReference type="InterPro" id="IPR003835">
    <property type="entry name" value="Glyco_trans_19"/>
</dbReference>
<evidence type="ECO:0000256" key="8">
    <source>
        <dbReference type="ARBA" id="ARBA00023098"/>
    </source>
</evidence>
<name>D5EQ91_CORAD</name>
<evidence type="ECO:0000256" key="5">
    <source>
        <dbReference type="ARBA" id="ARBA00022556"/>
    </source>
</evidence>
<dbReference type="GO" id="GO:0009245">
    <property type="term" value="P:lipid A biosynthetic process"/>
    <property type="evidence" value="ECO:0007669"/>
    <property type="project" value="UniProtKB-UniRule"/>
</dbReference>
<dbReference type="eggNOG" id="COG0763">
    <property type="taxonomic scope" value="Bacteria"/>
</dbReference>
<keyword evidence="8" id="KW-0443">Lipid metabolism</keyword>
<keyword evidence="6 11" id="KW-0328">Glycosyltransferase</keyword>
<gene>
    <name evidence="11" type="ordered locus">Caka_0835</name>
</gene>
<evidence type="ECO:0000313" key="12">
    <source>
        <dbReference type="Proteomes" id="UP000000925"/>
    </source>
</evidence>
<dbReference type="GO" id="GO:0016020">
    <property type="term" value="C:membrane"/>
    <property type="evidence" value="ECO:0007669"/>
    <property type="project" value="GOC"/>
</dbReference>
<dbReference type="PANTHER" id="PTHR30372">
    <property type="entry name" value="LIPID-A-DISACCHARIDE SYNTHASE"/>
    <property type="match status" value="1"/>
</dbReference>
<evidence type="ECO:0000256" key="7">
    <source>
        <dbReference type="ARBA" id="ARBA00022679"/>
    </source>
</evidence>
<dbReference type="RefSeq" id="WP_013042583.1">
    <property type="nucleotide sequence ID" value="NC_014008.1"/>
</dbReference>
<dbReference type="OrthoDB" id="9801642at2"/>
<dbReference type="CAZy" id="GT19">
    <property type="family name" value="Glycosyltransferase Family 19"/>
</dbReference>
<evidence type="ECO:0000256" key="3">
    <source>
        <dbReference type="ARBA" id="ARBA00020902"/>
    </source>
</evidence>
<dbReference type="EC" id="2.4.1.182" evidence="2 10"/>
<evidence type="ECO:0000256" key="4">
    <source>
        <dbReference type="ARBA" id="ARBA00022516"/>
    </source>
</evidence>
<comment type="catalytic activity">
    <reaction evidence="9">
        <text>a lipid X + a UDP-2-N,3-O-bis[(3R)-3-hydroxyacyl]-alpha-D-glucosamine = a lipid A disaccharide + UDP + H(+)</text>
        <dbReference type="Rhea" id="RHEA:67828"/>
        <dbReference type="ChEBI" id="CHEBI:15378"/>
        <dbReference type="ChEBI" id="CHEBI:58223"/>
        <dbReference type="ChEBI" id="CHEBI:137748"/>
        <dbReference type="ChEBI" id="CHEBI:176338"/>
        <dbReference type="ChEBI" id="CHEBI:176343"/>
        <dbReference type="EC" id="2.4.1.182"/>
    </reaction>
</comment>
<protein>
    <recommendedName>
        <fullName evidence="3 10">Lipid-A-disaccharide synthase</fullName>
        <ecNumber evidence="2 10">2.4.1.182</ecNumber>
    </recommendedName>
</protein>
<sequence>MASAEQLPAPAEFAAPLHGQPDLLIIAGEHSGDEHAAELLADLRAKRPDLRVACLGGVGLQAAGAQLLYDLTAVSIVGFVEVVRHYGFFKALFDRTLKWIEQYRPKHICFVDYPGFNLRLASKLSEMGLTKKGGGEIEVSYYIGPQIWAWKAKRRFKMEATLDRLGVIFPFEVACYKDTELPTEFVGHPFVRAGHQLPFVYDREAPILLLPGSRKAAVSRIFPALLDGFQEALDERPDLRAQVVYPSESILTLLQAILTEYPSLVDRIDLVPNDLRARPASAVLMSSGTMSLSVAMSGIPGAIAYRLNTMSYWLGRMLIKNIRYIGISNILLDRALHPEFIQGASSAKNLAAEILRATTVEAANEAAAGAQELRKLLNPESGATAAEWLSRALIESA</sequence>
<dbReference type="Proteomes" id="UP000000925">
    <property type="component" value="Chromosome"/>
</dbReference>
<dbReference type="EMBL" id="CP001998">
    <property type="protein sequence ID" value="ADE53859.1"/>
    <property type="molecule type" value="Genomic_DNA"/>
</dbReference>
<comment type="function">
    <text evidence="1">Condensation of UDP-2,3-diacylglucosamine and 2,3-diacylglucosamine-1-phosphate to form lipid A disaccharide, a precursor of lipid A, a phosphorylated glycolipid that anchors the lipopolysaccharide to the outer membrane of the cell.</text>
</comment>
<proteinExistence type="predicted"/>
<keyword evidence="4" id="KW-0444">Lipid biosynthesis</keyword>
<dbReference type="SUPFAM" id="SSF53756">
    <property type="entry name" value="UDP-Glycosyltransferase/glycogen phosphorylase"/>
    <property type="match status" value="1"/>
</dbReference>
<dbReference type="NCBIfam" id="TIGR00215">
    <property type="entry name" value="lpxB"/>
    <property type="match status" value="1"/>
</dbReference>
<dbReference type="KEGG" id="caa:Caka_0835"/>
<evidence type="ECO:0000256" key="6">
    <source>
        <dbReference type="ARBA" id="ARBA00022676"/>
    </source>
</evidence>
<keyword evidence="7 11" id="KW-0808">Transferase</keyword>
<organism evidence="11 12">
    <name type="scientific">Coraliomargarita akajimensis (strain DSM 45221 / IAM 15411 / JCM 23193 / KCTC 12865 / 04OKA010-24)</name>
    <dbReference type="NCBI Taxonomy" id="583355"/>
    <lineage>
        <taxon>Bacteria</taxon>
        <taxon>Pseudomonadati</taxon>
        <taxon>Verrucomicrobiota</taxon>
        <taxon>Opitutia</taxon>
        <taxon>Puniceicoccales</taxon>
        <taxon>Coraliomargaritaceae</taxon>
        <taxon>Coraliomargarita</taxon>
    </lineage>
</organism>
<dbReference type="Pfam" id="PF02684">
    <property type="entry name" value="LpxB"/>
    <property type="match status" value="1"/>
</dbReference>
<dbReference type="HOGENOM" id="CLU_036577_0_1_0"/>
<evidence type="ECO:0000256" key="1">
    <source>
        <dbReference type="ARBA" id="ARBA00002056"/>
    </source>
</evidence>
<reference evidence="11 12" key="1">
    <citation type="journal article" date="2010" name="Stand. Genomic Sci.">
        <title>Complete genome sequence of Coraliomargarita akajimensis type strain (04OKA010-24).</title>
        <authorList>
            <person name="Mavromatis K."/>
            <person name="Abt B."/>
            <person name="Brambilla E."/>
            <person name="Lapidus A."/>
            <person name="Copeland A."/>
            <person name="Deshpande S."/>
            <person name="Nolan M."/>
            <person name="Lucas S."/>
            <person name="Tice H."/>
            <person name="Cheng J.F."/>
            <person name="Han C."/>
            <person name="Detter J.C."/>
            <person name="Woyke T."/>
            <person name="Goodwin L."/>
            <person name="Pitluck S."/>
            <person name="Held B."/>
            <person name="Brettin T."/>
            <person name="Tapia R."/>
            <person name="Ivanova N."/>
            <person name="Mikhailova N."/>
            <person name="Pati A."/>
            <person name="Liolios K."/>
            <person name="Chen A."/>
            <person name="Palaniappan K."/>
            <person name="Land M."/>
            <person name="Hauser L."/>
            <person name="Chang Y.J."/>
            <person name="Jeffries C.D."/>
            <person name="Rohde M."/>
            <person name="Goker M."/>
            <person name="Bristow J."/>
            <person name="Eisen J.A."/>
            <person name="Markowitz V."/>
            <person name="Hugenholtz P."/>
            <person name="Klenk H.P."/>
            <person name="Kyrpides N.C."/>
        </authorList>
    </citation>
    <scope>NUCLEOTIDE SEQUENCE [LARGE SCALE GENOMIC DNA]</scope>
    <source>
        <strain evidence="12">DSM 45221 / IAM 15411 / JCM 23193 / KCTC 12865</strain>
    </source>
</reference>
<dbReference type="AlphaFoldDB" id="D5EQ91"/>
<accession>D5EQ91</accession>
<keyword evidence="12" id="KW-1185">Reference proteome</keyword>
<evidence type="ECO:0000256" key="9">
    <source>
        <dbReference type="ARBA" id="ARBA00048975"/>
    </source>
</evidence>
<evidence type="ECO:0000256" key="2">
    <source>
        <dbReference type="ARBA" id="ARBA00012687"/>
    </source>
</evidence>
<dbReference type="GO" id="GO:0005543">
    <property type="term" value="F:phospholipid binding"/>
    <property type="evidence" value="ECO:0007669"/>
    <property type="project" value="TreeGrafter"/>
</dbReference>
<dbReference type="STRING" id="583355.Caka_0835"/>
<keyword evidence="5" id="KW-0441">Lipid A biosynthesis</keyword>